<keyword evidence="2" id="KW-0732">Signal</keyword>
<evidence type="ECO:0000256" key="2">
    <source>
        <dbReference type="SAM" id="SignalP"/>
    </source>
</evidence>
<feature type="region of interest" description="Disordered" evidence="1">
    <location>
        <begin position="102"/>
        <end position="132"/>
    </location>
</feature>
<evidence type="ECO:0000313" key="3">
    <source>
        <dbReference type="EMBL" id="CAL8077725.1"/>
    </source>
</evidence>
<dbReference type="EMBL" id="CAXLJM020000013">
    <property type="protein sequence ID" value="CAL8077725.1"/>
    <property type="molecule type" value="Genomic_DNA"/>
</dbReference>
<protein>
    <submittedName>
        <fullName evidence="3">Uncharacterized protein</fullName>
    </submittedName>
</protein>
<evidence type="ECO:0000256" key="1">
    <source>
        <dbReference type="SAM" id="MobiDB-lite"/>
    </source>
</evidence>
<gene>
    <name evidence="3" type="ORF">ODALV1_LOCUS3896</name>
</gene>
<proteinExistence type="predicted"/>
<name>A0ABP1PUA5_9HEXA</name>
<feature type="chain" id="PRO_5046925293" evidence="2">
    <location>
        <begin position="26"/>
        <end position="183"/>
    </location>
</feature>
<accession>A0ABP1PUA5</accession>
<reference evidence="3 4" key="1">
    <citation type="submission" date="2024-08" db="EMBL/GenBank/DDBJ databases">
        <authorList>
            <person name="Cucini C."/>
            <person name="Frati F."/>
        </authorList>
    </citation>
    <scope>NUCLEOTIDE SEQUENCE [LARGE SCALE GENOMIC DNA]</scope>
</reference>
<sequence>MKAVFIVPVAVLSALVLFYVQEASAIKCYVCQDCESSLESSHLQNCSKREEKCVKMLLGSGEVDRMCGDKNRCAGRGNGRSKRSIDEEIEDLLPKRRIVRQLLGGDSGGSSSSNKDKNKKNNKEKQKEEKKGAKDASEIHCCAEDGCNGVFGFPQHSFSLILLSLVFVTLSSSFHSSFQYFQV</sequence>
<feature type="compositionally biased region" description="Basic and acidic residues" evidence="1">
    <location>
        <begin position="114"/>
        <end position="132"/>
    </location>
</feature>
<keyword evidence="4" id="KW-1185">Reference proteome</keyword>
<organism evidence="3 4">
    <name type="scientific">Orchesella dallaii</name>
    <dbReference type="NCBI Taxonomy" id="48710"/>
    <lineage>
        <taxon>Eukaryota</taxon>
        <taxon>Metazoa</taxon>
        <taxon>Ecdysozoa</taxon>
        <taxon>Arthropoda</taxon>
        <taxon>Hexapoda</taxon>
        <taxon>Collembola</taxon>
        <taxon>Entomobryomorpha</taxon>
        <taxon>Entomobryoidea</taxon>
        <taxon>Orchesellidae</taxon>
        <taxon>Orchesellinae</taxon>
        <taxon>Orchesella</taxon>
    </lineage>
</organism>
<dbReference type="Proteomes" id="UP001642540">
    <property type="component" value="Unassembled WGS sequence"/>
</dbReference>
<comment type="caution">
    <text evidence="3">The sequence shown here is derived from an EMBL/GenBank/DDBJ whole genome shotgun (WGS) entry which is preliminary data.</text>
</comment>
<feature type="signal peptide" evidence="2">
    <location>
        <begin position="1"/>
        <end position="25"/>
    </location>
</feature>
<evidence type="ECO:0000313" key="4">
    <source>
        <dbReference type="Proteomes" id="UP001642540"/>
    </source>
</evidence>